<protein>
    <submittedName>
        <fullName evidence="1">DUF4124 domain-containing protein</fullName>
    </submittedName>
</protein>
<gene>
    <name evidence="1" type="ORF">DCW48_08025</name>
</gene>
<reference evidence="1 2" key="1">
    <citation type="journal article" date="2018" name="Nat. Biotechnol.">
        <title>A standardized bacterial taxonomy based on genome phylogeny substantially revises the tree of life.</title>
        <authorList>
            <person name="Parks D.H."/>
            <person name="Chuvochina M."/>
            <person name="Waite D.W."/>
            <person name="Rinke C."/>
            <person name="Skarshewski A."/>
            <person name="Chaumeil P.A."/>
            <person name="Hugenholtz P."/>
        </authorList>
    </citation>
    <scope>NUCLEOTIDE SEQUENCE [LARGE SCALE GENOMIC DNA]</scope>
    <source>
        <strain evidence="1">UBA9958</strain>
    </source>
</reference>
<dbReference type="AlphaFoldDB" id="A0A351RBS7"/>
<evidence type="ECO:0000313" key="2">
    <source>
        <dbReference type="Proteomes" id="UP000264313"/>
    </source>
</evidence>
<evidence type="ECO:0000313" key="1">
    <source>
        <dbReference type="EMBL" id="HBA09498.1"/>
    </source>
</evidence>
<sequence length="77" mass="8813">HQKSIDTKQAMVASFQKRKKEIPSELKADIADEQAQIESLDEKIAARNTAIGATRKRFEEDKKRYLLLKSQPSKETP</sequence>
<dbReference type="Proteomes" id="UP000264313">
    <property type="component" value="Unassembled WGS sequence"/>
</dbReference>
<organism evidence="1 2">
    <name type="scientific">Methylotenera mobilis</name>
    <dbReference type="NCBI Taxonomy" id="359408"/>
    <lineage>
        <taxon>Bacteria</taxon>
        <taxon>Pseudomonadati</taxon>
        <taxon>Pseudomonadota</taxon>
        <taxon>Betaproteobacteria</taxon>
        <taxon>Nitrosomonadales</taxon>
        <taxon>Methylophilaceae</taxon>
        <taxon>Methylotenera</taxon>
    </lineage>
</organism>
<feature type="non-terminal residue" evidence="1">
    <location>
        <position position="1"/>
    </location>
</feature>
<name>A0A351RBS7_9PROT</name>
<dbReference type="EMBL" id="DNAA01000194">
    <property type="protein sequence ID" value="HBA09498.1"/>
    <property type="molecule type" value="Genomic_DNA"/>
</dbReference>
<accession>A0A351RBS7</accession>
<proteinExistence type="predicted"/>
<comment type="caution">
    <text evidence="1">The sequence shown here is derived from an EMBL/GenBank/DDBJ whole genome shotgun (WGS) entry which is preliminary data.</text>
</comment>
<dbReference type="STRING" id="1132855.GCA_000384255_00318"/>